<proteinExistence type="predicted"/>
<evidence type="ECO:0000313" key="1">
    <source>
        <dbReference type="EMBL" id="JAH35692.1"/>
    </source>
</evidence>
<reference evidence="1" key="1">
    <citation type="submission" date="2014-11" db="EMBL/GenBank/DDBJ databases">
        <authorList>
            <person name="Amaro Gonzalez C."/>
        </authorList>
    </citation>
    <scope>NUCLEOTIDE SEQUENCE</scope>
</reference>
<protein>
    <submittedName>
        <fullName evidence="1">Uncharacterized protein</fullName>
    </submittedName>
</protein>
<dbReference type="AlphaFoldDB" id="A0A0E9S395"/>
<organism evidence="1">
    <name type="scientific">Anguilla anguilla</name>
    <name type="common">European freshwater eel</name>
    <name type="synonym">Muraena anguilla</name>
    <dbReference type="NCBI Taxonomy" id="7936"/>
    <lineage>
        <taxon>Eukaryota</taxon>
        <taxon>Metazoa</taxon>
        <taxon>Chordata</taxon>
        <taxon>Craniata</taxon>
        <taxon>Vertebrata</taxon>
        <taxon>Euteleostomi</taxon>
        <taxon>Actinopterygii</taxon>
        <taxon>Neopterygii</taxon>
        <taxon>Teleostei</taxon>
        <taxon>Anguilliformes</taxon>
        <taxon>Anguillidae</taxon>
        <taxon>Anguilla</taxon>
    </lineage>
</organism>
<dbReference type="EMBL" id="GBXM01072885">
    <property type="protein sequence ID" value="JAH35692.1"/>
    <property type="molecule type" value="Transcribed_RNA"/>
</dbReference>
<accession>A0A0E9S395</accession>
<name>A0A0E9S395_ANGAN</name>
<reference evidence="1" key="2">
    <citation type="journal article" date="2015" name="Fish Shellfish Immunol.">
        <title>Early steps in the European eel (Anguilla anguilla)-Vibrio vulnificus interaction in the gills: Role of the RtxA13 toxin.</title>
        <authorList>
            <person name="Callol A."/>
            <person name="Pajuelo D."/>
            <person name="Ebbesson L."/>
            <person name="Teles M."/>
            <person name="MacKenzie S."/>
            <person name="Amaro C."/>
        </authorList>
    </citation>
    <scope>NUCLEOTIDE SEQUENCE</scope>
</reference>
<sequence length="26" mass="3375">MNTYFLYICIRKYVSYFCMYFFNKIC</sequence>